<feature type="domain" description="NB-ARC" evidence="1">
    <location>
        <begin position="46"/>
        <end position="218"/>
    </location>
</feature>
<evidence type="ECO:0000313" key="2">
    <source>
        <dbReference type="EMBL" id="MFC1433604.1"/>
    </source>
</evidence>
<dbReference type="InterPro" id="IPR011990">
    <property type="entry name" value="TPR-like_helical_dom_sf"/>
</dbReference>
<reference evidence="2 3" key="1">
    <citation type="submission" date="2024-09" db="EMBL/GenBank/DDBJ databases">
        <authorList>
            <person name="Lee S.D."/>
        </authorList>
    </citation>
    <scope>NUCLEOTIDE SEQUENCE [LARGE SCALE GENOMIC DNA]</scope>
    <source>
        <strain evidence="2 3">N1-3</strain>
    </source>
</reference>
<dbReference type="SUPFAM" id="SSF52540">
    <property type="entry name" value="P-loop containing nucleoside triphosphate hydrolases"/>
    <property type="match status" value="1"/>
</dbReference>
<dbReference type="InterPro" id="IPR002182">
    <property type="entry name" value="NB-ARC"/>
</dbReference>
<gene>
    <name evidence="2" type="ORF">ACEZDB_23435</name>
</gene>
<dbReference type="Gene3D" id="1.25.40.10">
    <property type="entry name" value="Tetratricopeptide repeat domain"/>
    <property type="match status" value="2"/>
</dbReference>
<organism evidence="2 3">
    <name type="scientific">Streptacidiphilus alkalitolerans</name>
    <dbReference type="NCBI Taxonomy" id="3342712"/>
    <lineage>
        <taxon>Bacteria</taxon>
        <taxon>Bacillati</taxon>
        <taxon>Actinomycetota</taxon>
        <taxon>Actinomycetes</taxon>
        <taxon>Kitasatosporales</taxon>
        <taxon>Streptomycetaceae</taxon>
        <taxon>Streptacidiphilus</taxon>
    </lineage>
</organism>
<dbReference type="Pfam" id="PF00931">
    <property type="entry name" value="NB-ARC"/>
    <property type="match status" value="1"/>
</dbReference>
<dbReference type="PRINTS" id="PR00364">
    <property type="entry name" value="DISEASERSIST"/>
</dbReference>
<protein>
    <submittedName>
        <fullName evidence="2">Tetratricopeptide repeat protein</fullName>
    </submittedName>
</protein>
<comment type="caution">
    <text evidence="2">The sequence shown here is derived from an EMBL/GenBank/DDBJ whole genome shotgun (WGS) entry which is preliminary data.</text>
</comment>
<dbReference type="Pfam" id="PF13424">
    <property type="entry name" value="TPR_12"/>
    <property type="match status" value="1"/>
</dbReference>
<dbReference type="SMART" id="SM00028">
    <property type="entry name" value="TPR"/>
    <property type="match status" value="4"/>
</dbReference>
<accession>A0ABV6X6V3</accession>
<dbReference type="EMBL" id="JBHEZY010000010">
    <property type="protein sequence ID" value="MFC1433604.1"/>
    <property type="molecule type" value="Genomic_DNA"/>
</dbReference>
<evidence type="ECO:0000313" key="3">
    <source>
        <dbReference type="Proteomes" id="UP001592530"/>
    </source>
</evidence>
<dbReference type="SUPFAM" id="SSF48452">
    <property type="entry name" value="TPR-like"/>
    <property type="match status" value="1"/>
</dbReference>
<dbReference type="InterPro" id="IPR019734">
    <property type="entry name" value="TPR_rpt"/>
</dbReference>
<name>A0ABV6X6V3_9ACTN</name>
<proteinExistence type="predicted"/>
<evidence type="ECO:0000259" key="1">
    <source>
        <dbReference type="Pfam" id="PF00931"/>
    </source>
</evidence>
<dbReference type="PANTHER" id="PTHR47691:SF3">
    <property type="entry name" value="HTH-TYPE TRANSCRIPTIONAL REGULATOR RV0890C-RELATED"/>
    <property type="match status" value="1"/>
</dbReference>
<dbReference type="InterPro" id="IPR027417">
    <property type="entry name" value="P-loop_NTPase"/>
</dbReference>
<dbReference type="Gene3D" id="3.40.50.300">
    <property type="entry name" value="P-loop containing nucleotide triphosphate hydrolases"/>
    <property type="match status" value="1"/>
</dbReference>
<dbReference type="Proteomes" id="UP001592530">
    <property type="component" value="Unassembled WGS sequence"/>
</dbReference>
<dbReference type="PANTHER" id="PTHR47691">
    <property type="entry name" value="REGULATOR-RELATED"/>
    <property type="match status" value="1"/>
</dbReference>
<dbReference type="RefSeq" id="WP_380555720.1">
    <property type="nucleotide sequence ID" value="NZ_JBHEZY010000010.1"/>
</dbReference>
<sequence length="710" mass="77211">MSGSAMNAVQAGNIEGGIHFYAPEASRALLHHLPPKPTKFTGREADLDRLNALLAADSQAGRSTVIVSAVAGTAGVGKTALALHWSHSILDRFPDGNLYVNLQGYGPGAIVSAHQALEGFLLALGVSPTGIPQATEARSGLFRSLLWERRMVILLDNARNAEQVRPLLPATGASLVLVTSRSQLSGLVARDGARRIVLDMLSPEESFALLRSIIGDARVDAEPEATTLLAERCGHLPLALRIASEVAAARPHAPLADLAAELTPGSGRLDALATYDEDDTAAVRDVFAWSYRNLSPGVARVFRHLSVHAGPDISLKAAAALLAMPLSLTLRNLLTLSGANLLETPEENRFRFHDLIRDYARERSLAEDEEADRRRSVRRLFRWYLFNAEEGSKVLNLRRGPAPFSIPADERPDAESRVALTSKAGALAWCEAEFPNLLSVVRQASEVGELETAWQLPIALRSFFQLWRPTSDWLDANHIALAAARTLGDEQAQIVVLRTVGSSYNYLGRIDEYFDYCTQATALSRRTGYMEGWCLNSLGDALVLLERFQEAVDCLRSALYLAHRDADSWLTAHSLENIAPALHTLGRHEEAIASLDEALAIFITLDYPFGQGLVTEKLADVYYALERFEDAMAAGLRAYTLHVTAGNKLGEISALGLLARMSESTSHLGEALGYRARAIALLEELGHPDVQVMRPELARLQGLAGQPPAE</sequence>